<evidence type="ECO:0000313" key="2">
    <source>
        <dbReference type="Proteomes" id="UP000230935"/>
    </source>
</evidence>
<dbReference type="EMBL" id="PEZZ01000034">
    <property type="protein sequence ID" value="PIS04829.1"/>
    <property type="molecule type" value="Genomic_DNA"/>
</dbReference>
<comment type="caution">
    <text evidence="1">The sequence shown here is derived from an EMBL/GenBank/DDBJ whole genome shotgun (WGS) entry which is preliminary data.</text>
</comment>
<reference evidence="2" key="1">
    <citation type="submission" date="2017-09" db="EMBL/GenBank/DDBJ databases">
        <title>Depth-based differentiation of microbial function through sediment-hosted aquifers and enrichment of novel symbionts in the deep terrestrial subsurface.</title>
        <authorList>
            <person name="Probst A.J."/>
            <person name="Ladd B."/>
            <person name="Jarett J.K."/>
            <person name="Geller-Mcgrath D.E."/>
            <person name="Sieber C.M.K."/>
            <person name="Emerson J.B."/>
            <person name="Anantharaman K."/>
            <person name="Thomas B.C."/>
            <person name="Malmstrom R."/>
            <person name="Stieglmeier M."/>
            <person name="Klingl A."/>
            <person name="Woyke T."/>
            <person name="Ryan C.M."/>
            <person name="Banfield J.F."/>
        </authorList>
    </citation>
    <scope>NUCLEOTIDE SEQUENCE [LARGE SCALE GENOMIC DNA]</scope>
</reference>
<accession>A0A2H0W0D4</accession>
<organism evidence="1 2">
    <name type="scientific">Candidatus Buchananbacteria bacterium CG10_big_fil_rev_8_21_14_0_10_42_9</name>
    <dbReference type="NCBI Taxonomy" id="1974526"/>
    <lineage>
        <taxon>Bacteria</taxon>
        <taxon>Candidatus Buchananiibacteriota</taxon>
    </lineage>
</organism>
<sequence length="70" mass="7493">MAAKITSSGARKGFVLQIKIIHHSSSPRSVENDANKFLASPAVSGRRVRPLTNSEGVVTGVVIEYEVAKE</sequence>
<dbReference type="Proteomes" id="UP000230935">
    <property type="component" value="Unassembled WGS sequence"/>
</dbReference>
<protein>
    <submittedName>
        <fullName evidence="1">Uncharacterized protein</fullName>
    </submittedName>
</protein>
<name>A0A2H0W0D4_9BACT</name>
<evidence type="ECO:0000313" key="1">
    <source>
        <dbReference type="EMBL" id="PIS04829.1"/>
    </source>
</evidence>
<gene>
    <name evidence="1" type="ORF">COT81_04195</name>
</gene>
<dbReference type="AlphaFoldDB" id="A0A2H0W0D4"/>
<proteinExistence type="predicted"/>